<organism evidence="3 4">
    <name type="scientific">Phakopsora pachyrhizi</name>
    <name type="common">Asian soybean rust disease fungus</name>
    <dbReference type="NCBI Taxonomy" id="170000"/>
    <lineage>
        <taxon>Eukaryota</taxon>
        <taxon>Fungi</taxon>
        <taxon>Dikarya</taxon>
        <taxon>Basidiomycota</taxon>
        <taxon>Pucciniomycotina</taxon>
        <taxon>Pucciniomycetes</taxon>
        <taxon>Pucciniales</taxon>
        <taxon>Phakopsoraceae</taxon>
        <taxon>Phakopsora</taxon>
    </lineage>
</organism>
<dbReference type="EMBL" id="CALTRL010001496">
    <property type="protein sequence ID" value="CAH7672773.1"/>
    <property type="molecule type" value="Genomic_DNA"/>
</dbReference>
<dbReference type="InterPro" id="IPR036749">
    <property type="entry name" value="Expansin_CBD_sf"/>
</dbReference>
<evidence type="ECO:0000313" key="4">
    <source>
        <dbReference type="Proteomes" id="UP001153365"/>
    </source>
</evidence>
<feature type="region of interest" description="Disordered" evidence="2">
    <location>
        <begin position="1"/>
        <end position="23"/>
    </location>
</feature>
<dbReference type="InterPro" id="IPR051477">
    <property type="entry name" value="Expansin_CellWall"/>
</dbReference>
<dbReference type="PANTHER" id="PTHR31836:SF21">
    <property type="entry name" value="EXPANSIN-LIKE PROTEIN 7"/>
    <property type="match status" value="1"/>
</dbReference>
<keyword evidence="4" id="KW-1185">Reference proteome</keyword>
<gene>
    <name evidence="3" type="ORF">PPACK8108_LOCUS7605</name>
</gene>
<evidence type="ECO:0000256" key="1">
    <source>
        <dbReference type="ARBA" id="ARBA00022729"/>
    </source>
</evidence>
<dbReference type="Gene3D" id="2.40.40.10">
    <property type="entry name" value="RlpA-like domain"/>
    <property type="match status" value="1"/>
</dbReference>
<protein>
    <submittedName>
        <fullName evidence="3">Expressed protein</fullName>
    </submittedName>
</protein>
<dbReference type="InterPro" id="IPR036908">
    <property type="entry name" value="RlpA-like_sf"/>
</dbReference>
<dbReference type="AlphaFoldDB" id="A0AAV0AT91"/>
<accession>A0AAV0AT91</accession>
<reference evidence="3" key="1">
    <citation type="submission" date="2022-06" db="EMBL/GenBank/DDBJ databases">
        <authorList>
            <consortium name="SYNGENTA / RWTH Aachen University"/>
        </authorList>
    </citation>
    <scope>NUCLEOTIDE SEQUENCE</scope>
</reference>
<evidence type="ECO:0000256" key="2">
    <source>
        <dbReference type="SAM" id="MobiDB-lite"/>
    </source>
</evidence>
<dbReference type="SUPFAM" id="SSF50685">
    <property type="entry name" value="Barwin-like endoglucanases"/>
    <property type="match status" value="1"/>
</dbReference>
<name>A0AAV0AT91_PHAPC</name>
<sequence length="245" mass="27467">MKDDRDSGHKKGGDKPNTGDRKNQIINNLSLPKFSAVQATVWSYATWDGSCKFEEHWKASLPYTALAHDTYGLSDYCGACIKVSHNGPNPKGGEKPKDTYGIITNECADCPAGALDMQPQFYHTMMGGDDVPGITKINWEIVDCKEAQPDAKDFKKVKLIPKDGVSQYFFKFQVAGTTLPITKVETKAKGRDWKVSVRTNYNYYSVDPPSQFIDVRITCKNNKVLEYKNLEAVYQKNVEINDNCS</sequence>
<dbReference type="Proteomes" id="UP001153365">
    <property type="component" value="Unassembled WGS sequence"/>
</dbReference>
<comment type="caution">
    <text evidence="3">The sequence shown here is derived from an EMBL/GenBank/DDBJ whole genome shotgun (WGS) entry which is preliminary data.</text>
</comment>
<evidence type="ECO:0000313" key="3">
    <source>
        <dbReference type="EMBL" id="CAH7672773.1"/>
    </source>
</evidence>
<dbReference type="PANTHER" id="PTHR31836">
    <property type="match status" value="1"/>
</dbReference>
<proteinExistence type="predicted"/>
<keyword evidence="1" id="KW-0732">Signal</keyword>
<dbReference type="CDD" id="cd22271">
    <property type="entry name" value="DPBB_EXP_N-like"/>
    <property type="match status" value="1"/>
</dbReference>
<dbReference type="Gene3D" id="2.60.40.760">
    <property type="entry name" value="Expansin, cellulose-binding-like domain"/>
    <property type="match status" value="1"/>
</dbReference>